<organism evidence="2 3">
    <name type="scientific">Glacieibacterium arshaanense</name>
    <dbReference type="NCBI Taxonomy" id="2511025"/>
    <lineage>
        <taxon>Bacteria</taxon>
        <taxon>Pseudomonadati</taxon>
        <taxon>Pseudomonadota</taxon>
        <taxon>Alphaproteobacteria</taxon>
        <taxon>Sphingomonadales</taxon>
        <taxon>Sphingosinicellaceae</taxon>
        <taxon>Glacieibacterium</taxon>
    </lineage>
</organism>
<feature type="domain" description="CHAT" evidence="1">
    <location>
        <begin position="121"/>
        <end position="350"/>
    </location>
</feature>
<accession>A0A4Y9ENM3</accession>
<sequence length="698" mass="74405">MTKYLDVNVVISPGGDDVYNVRLQSDAGIGNGTLKLPFTLAELSEAVFGVAETARGIGKVTADGQAAPSRTAADYGADMYAALFQDQVGERLAAIMDRAENLPDTGVRIRLSMDLRQTGMAEVASLPWELMCKRGERALVVSNRSAVVRVFDSPKPLNPQPFTAPLRILVIMSNPNGTTGLGLDDELARIKASWAKLPSVSVDYAPPVRQQILDKLREADFHVLHYMGHGDYAGDTGGCLVLETAEAQPDFVSADDFAMMLADEPLRLVFLNACKTGTTATKSGAHPYAGVAAALVRERIPAVLAMQFPISDRAAIAFAETFYKCIAAASPVDYAVAEARKAIYSGAQPEWATPVLYMRSDSGDLFTPADAAPATTITTPAPAAAVRATEAASAWGAAGSDRLKLYLATPDQDWEKKHEALAAELGARDDCAVVAEVPLDDTNYSAGVDALLREADLCIHLLGANAGRRIDVDDGQPLRTYPLQQLEAGLKLAKSQIVLVTEADKANMGKAYADRIAEIEAMPRDKARFEFVVTDKNQMLAAIVAKLDEIKRARAAAAAPAASAGAAGHRAYIDAHEKDAERAIDLFDYLATNHVEANINTSSSETIDNLPALDEAVRSTGLYVIVAGEVDPAWVANRQVAIMRSAVKSRAKLVVAKYAAAANVTAPPISAARLAISTLRDGDRSWVDALFPADKPTE</sequence>
<evidence type="ECO:0000313" key="2">
    <source>
        <dbReference type="EMBL" id="TFU03443.1"/>
    </source>
</evidence>
<dbReference type="RefSeq" id="WP_135246035.1">
    <property type="nucleotide sequence ID" value="NZ_SIHO01000002.1"/>
</dbReference>
<dbReference type="EMBL" id="SIHO01000002">
    <property type="protein sequence ID" value="TFU03443.1"/>
    <property type="molecule type" value="Genomic_DNA"/>
</dbReference>
<dbReference type="AlphaFoldDB" id="A0A4Y9ENM3"/>
<comment type="caution">
    <text evidence="2">The sequence shown here is derived from an EMBL/GenBank/DDBJ whole genome shotgun (WGS) entry which is preliminary data.</text>
</comment>
<reference evidence="2 3" key="1">
    <citation type="submission" date="2019-02" db="EMBL/GenBank/DDBJ databases">
        <title>Polymorphobacter sp. isolated from the lake at the Tibet of China.</title>
        <authorList>
            <person name="Li A."/>
        </authorList>
    </citation>
    <scope>NUCLEOTIDE SEQUENCE [LARGE SCALE GENOMIC DNA]</scope>
    <source>
        <strain evidence="2 3">DJ1R-1</strain>
    </source>
</reference>
<dbReference type="Proteomes" id="UP000297737">
    <property type="component" value="Unassembled WGS sequence"/>
</dbReference>
<keyword evidence="3" id="KW-1185">Reference proteome</keyword>
<dbReference type="InterPro" id="IPR024983">
    <property type="entry name" value="CHAT_dom"/>
</dbReference>
<protein>
    <submittedName>
        <fullName evidence="2">CHAT domain-containing protein</fullName>
    </submittedName>
</protein>
<dbReference type="Pfam" id="PF12770">
    <property type="entry name" value="CHAT"/>
    <property type="match status" value="1"/>
</dbReference>
<dbReference type="OrthoDB" id="7573102at2"/>
<evidence type="ECO:0000259" key="1">
    <source>
        <dbReference type="Pfam" id="PF12770"/>
    </source>
</evidence>
<name>A0A4Y9ENM3_9SPHN</name>
<proteinExistence type="predicted"/>
<gene>
    <name evidence="2" type="ORF">EUV02_09745</name>
</gene>
<evidence type="ECO:0000313" key="3">
    <source>
        <dbReference type="Proteomes" id="UP000297737"/>
    </source>
</evidence>